<reference evidence="8 9" key="1">
    <citation type="submission" date="2017-07" db="EMBL/GenBank/DDBJ databases">
        <title>Draft genome sequence of Prevotella copri isolated from the gut of healthy adult Indian.</title>
        <authorList>
            <person name="Das B."/>
            <person name="Bag S."/>
            <person name="Ghosh T.S."/>
        </authorList>
    </citation>
    <scope>NUCLEOTIDE SEQUENCE [LARGE SCALE GENOMIC DNA]</scope>
    <source>
        <strain evidence="8 9">Indica</strain>
    </source>
</reference>
<name>A0AA91TK63_9BACT</name>
<dbReference type="PANTHER" id="PTHR11228:SF7">
    <property type="entry name" value="PQQA PEPTIDE CYCLASE"/>
    <property type="match status" value="1"/>
</dbReference>
<dbReference type="SUPFAM" id="SSF102114">
    <property type="entry name" value="Radical SAM enzymes"/>
    <property type="match status" value="1"/>
</dbReference>
<dbReference type="InterPro" id="IPR013785">
    <property type="entry name" value="Aldolase_TIM"/>
</dbReference>
<dbReference type="CDD" id="cd21109">
    <property type="entry name" value="SPASM"/>
    <property type="match status" value="1"/>
</dbReference>
<dbReference type="AlphaFoldDB" id="A0AA91TK63"/>
<evidence type="ECO:0000256" key="2">
    <source>
        <dbReference type="ARBA" id="ARBA00022691"/>
    </source>
</evidence>
<keyword evidence="5" id="KW-0411">Iron-sulfur</keyword>
<organism evidence="8 9">
    <name type="scientific">Segatella copri</name>
    <dbReference type="NCBI Taxonomy" id="165179"/>
    <lineage>
        <taxon>Bacteria</taxon>
        <taxon>Pseudomonadati</taxon>
        <taxon>Bacteroidota</taxon>
        <taxon>Bacteroidia</taxon>
        <taxon>Bacteroidales</taxon>
        <taxon>Prevotellaceae</taxon>
        <taxon>Segatella</taxon>
    </lineage>
</organism>
<dbReference type="Pfam" id="PF04055">
    <property type="entry name" value="Radical_SAM"/>
    <property type="match status" value="1"/>
</dbReference>
<keyword evidence="2" id="KW-0949">S-adenosyl-L-methionine</keyword>
<evidence type="ECO:0000256" key="4">
    <source>
        <dbReference type="ARBA" id="ARBA00023004"/>
    </source>
</evidence>
<keyword evidence="4" id="KW-0408">Iron</keyword>
<gene>
    <name evidence="8" type="ORF">CFT61_05610</name>
</gene>
<dbReference type="InterPro" id="IPR023885">
    <property type="entry name" value="4Fe4S-binding_SPASM_dom"/>
</dbReference>
<accession>A0AA91TK63</accession>
<feature type="domain" description="4Fe4S-binding SPASM" evidence="7">
    <location>
        <begin position="205"/>
        <end position="270"/>
    </location>
</feature>
<dbReference type="Proteomes" id="UP000215155">
    <property type="component" value="Unassembled WGS sequence"/>
</dbReference>
<dbReference type="CDD" id="cd01335">
    <property type="entry name" value="Radical_SAM"/>
    <property type="match status" value="1"/>
</dbReference>
<dbReference type="InterPro" id="IPR058240">
    <property type="entry name" value="rSAM_sf"/>
</dbReference>
<evidence type="ECO:0000256" key="3">
    <source>
        <dbReference type="ARBA" id="ARBA00022723"/>
    </source>
</evidence>
<dbReference type="Pfam" id="PF13186">
    <property type="entry name" value="SPASM"/>
    <property type="match status" value="1"/>
</dbReference>
<proteinExistence type="predicted"/>
<dbReference type="GO" id="GO:0046872">
    <property type="term" value="F:metal ion binding"/>
    <property type="evidence" value="ECO:0007669"/>
    <property type="project" value="UniProtKB-KW"/>
</dbReference>
<keyword evidence="3" id="KW-0479">Metal-binding</keyword>
<dbReference type="InterPro" id="IPR050377">
    <property type="entry name" value="Radical_SAM_PqqE_MftC-like"/>
</dbReference>
<evidence type="ECO:0000259" key="6">
    <source>
        <dbReference type="Pfam" id="PF04055"/>
    </source>
</evidence>
<evidence type="ECO:0000259" key="7">
    <source>
        <dbReference type="Pfam" id="PF13186"/>
    </source>
</evidence>
<comment type="cofactor">
    <cofactor evidence="1">
        <name>[4Fe-4S] cluster</name>
        <dbReference type="ChEBI" id="CHEBI:49883"/>
    </cofactor>
</comment>
<dbReference type="EMBL" id="NMPZ01000007">
    <property type="protein sequence ID" value="OXL44396.1"/>
    <property type="molecule type" value="Genomic_DNA"/>
</dbReference>
<dbReference type="GO" id="GO:0003824">
    <property type="term" value="F:catalytic activity"/>
    <property type="evidence" value="ECO:0007669"/>
    <property type="project" value="InterPro"/>
</dbReference>
<dbReference type="GO" id="GO:0051536">
    <property type="term" value="F:iron-sulfur cluster binding"/>
    <property type="evidence" value="ECO:0007669"/>
    <property type="project" value="UniProtKB-KW"/>
</dbReference>
<dbReference type="Gene3D" id="3.20.20.70">
    <property type="entry name" value="Aldolase class I"/>
    <property type="match status" value="1"/>
</dbReference>
<sequence>MIIQKNNNSVRSNIRHDSDIAKIKEYYDRHGCFPIFRQVLIETRTDCNNHCKFCPHAFNKKTLEIMSWECYKQIIDQLSDINYNGRIALMLSNEPLLEDRMEDMIVYARQKSPRFFLDMTTNGTLLTVDRLDKFFKLGLDNININDYRGDRDKYPEKWSKYIEPIYSAYWNNPKVSFQKRRTDEVLPNYAGNIPQEFNPGDFGFCNYPFRKITIGYSGNILLCCDDFLYDTCFGNVMTDNLLDCWNNSEMEKIKLSLLDGKRISICARCNDFQDYDIY</sequence>
<evidence type="ECO:0000256" key="5">
    <source>
        <dbReference type="ARBA" id="ARBA00023014"/>
    </source>
</evidence>
<dbReference type="RefSeq" id="WP_089543485.1">
    <property type="nucleotide sequence ID" value="NZ_NMPZ01000007.1"/>
</dbReference>
<feature type="domain" description="Radical SAM core" evidence="6">
    <location>
        <begin position="46"/>
        <end position="145"/>
    </location>
</feature>
<evidence type="ECO:0000313" key="9">
    <source>
        <dbReference type="Proteomes" id="UP000215155"/>
    </source>
</evidence>
<evidence type="ECO:0000313" key="8">
    <source>
        <dbReference type="EMBL" id="OXL44396.1"/>
    </source>
</evidence>
<dbReference type="SFLD" id="SFLDS00029">
    <property type="entry name" value="Radical_SAM"/>
    <property type="match status" value="1"/>
</dbReference>
<dbReference type="InterPro" id="IPR007197">
    <property type="entry name" value="rSAM"/>
</dbReference>
<comment type="caution">
    <text evidence="8">The sequence shown here is derived from an EMBL/GenBank/DDBJ whole genome shotgun (WGS) entry which is preliminary data.</text>
</comment>
<evidence type="ECO:0000256" key="1">
    <source>
        <dbReference type="ARBA" id="ARBA00001966"/>
    </source>
</evidence>
<protein>
    <submittedName>
        <fullName evidence="8">Radical SAM protein</fullName>
    </submittedName>
</protein>
<dbReference type="PANTHER" id="PTHR11228">
    <property type="entry name" value="RADICAL SAM DOMAIN PROTEIN"/>
    <property type="match status" value="1"/>
</dbReference>